<reference evidence="2" key="1">
    <citation type="submission" date="2021-06" db="EMBL/GenBank/DDBJ databases">
        <title>Comparative genomics, transcriptomics and evolutionary studies reveal genomic signatures of adaptation to plant cell wall in hemibiotrophic fungi.</title>
        <authorList>
            <consortium name="DOE Joint Genome Institute"/>
            <person name="Baroncelli R."/>
            <person name="Diaz J.F."/>
            <person name="Benocci T."/>
            <person name="Peng M."/>
            <person name="Battaglia E."/>
            <person name="Haridas S."/>
            <person name="Andreopoulos W."/>
            <person name="Labutti K."/>
            <person name="Pangilinan J."/>
            <person name="Floch G.L."/>
            <person name="Makela M.R."/>
            <person name="Henrissat B."/>
            <person name="Grigoriev I.V."/>
            <person name="Crouch J.A."/>
            <person name="De Vries R.P."/>
            <person name="Sukno S.A."/>
            <person name="Thon M.R."/>
        </authorList>
    </citation>
    <scope>NUCLEOTIDE SEQUENCE</scope>
    <source>
        <strain evidence="2">CBS 193.32</strain>
    </source>
</reference>
<dbReference type="RefSeq" id="XP_060424613.1">
    <property type="nucleotide sequence ID" value="XM_060578438.1"/>
</dbReference>
<feature type="region of interest" description="Disordered" evidence="1">
    <location>
        <begin position="14"/>
        <end position="34"/>
    </location>
</feature>
<gene>
    <name evidence="2" type="ORF">BDP55DRAFT_719499</name>
</gene>
<dbReference type="GeneID" id="85462964"/>
<sequence length="192" mass="22697">MSVMEKMNLWAGIRDFDPSTPPQNDQFQGVKDVEEDETEPWETRAYHKVVLKSDAFNQRLRHLETDLSLRFNEGAPCVQKEIRRVILKNLSTRTISKKRPPKTQKAKFRLLNWPTFRDGNLLRVLQRQQRASMQAAFELKVLVYCIDESQCTAIREYMDQTWLSSWRHIFDILNFYAVNLGEPWFNESQLAS</sequence>
<dbReference type="Proteomes" id="UP001224890">
    <property type="component" value="Unassembled WGS sequence"/>
</dbReference>
<dbReference type="EMBL" id="JAHMHR010000055">
    <property type="protein sequence ID" value="KAK1659849.1"/>
    <property type="molecule type" value="Genomic_DNA"/>
</dbReference>
<protein>
    <submittedName>
        <fullName evidence="2">Uncharacterized protein</fullName>
    </submittedName>
</protein>
<evidence type="ECO:0000313" key="3">
    <source>
        <dbReference type="Proteomes" id="UP001224890"/>
    </source>
</evidence>
<accession>A0AAJ0AC64</accession>
<evidence type="ECO:0000313" key="2">
    <source>
        <dbReference type="EMBL" id="KAK1659849.1"/>
    </source>
</evidence>
<evidence type="ECO:0000256" key="1">
    <source>
        <dbReference type="SAM" id="MobiDB-lite"/>
    </source>
</evidence>
<organism evidence="2 3">
    <name type="scientific">Colletotrichum godetiae</name>
    <dbReference type="NCBI Taxonomy" id="1209918"/>
    <lineage>
        <taxon>Eukaryota</taxon>
        <taxon>Fungi</taxon>
        <taxon>Dikarya</taxon>
        <taxon>Ascomycota</taxon>
        <taxon>Pezizomycotina</taxon>
        <taxon>Sordariomycetes</taxon>
        <taxon>Hypocreomycetidae</taxon>
        <taxon>Glomerellales</taxon>
        <taxon>Glomerellaceae</taxon>
        <taxon>Colletotrichum</taxon>
        <taxon>Colletotrichum acutatum species complex</taxon>
    </lineage>
</organism>
<comment type="caution">
    <text evidence="2">The sequence shown here is derived from an EMBL/GenBank/DDBJ whole genome shotgun (WGS) entry which is preliminary data.</text>
</comment>
<dbReference type="AlphaFoldDB" id="A0AAJ0AC64"/>
<keyword evidence="3" id="KW-1185">Reference proteome</keyword>
<name>A0AAJ0AC64_9PEZI</name>
<proteinExistence type="predicted"/>